<evidence type="ECO:0008006" key="5">
    <source>
        <dbReference type="Google" id="ProtNLM"/>
    </source>
</evidence>
<organism evidence="3 4">
    <name type="scientific">Providencia rettgeri</name>
    <dbReference type="NCBI Taxonomy" id="587"/>
    <lineage>
        <taxon>Bacteria</taxon>
        <taxon>Pseudomonadati</taxon>
        <taxon>Pseudomonadota</taxon>
        <taxon>Gammaproteobacteria</taxon>
        <taxon>Enterobacterales</taxon>
        <taxon>Morganellaceae</taxon>
        <taxon>Providencia</taxon>
    </lineage>
</organism>
<feature type="coiled-coil region" evidence="1">
    <location>
        <begin position="170"/>
        <end position="218"/>
    </location>
</feature>
<accession>A0AAP2K3A2</accession>
<dbReference type="RefSeq" id="WP_221087935.1">
    <property type="nucleotide sequence ID" value="NZ_SHDD01000030.1"/>
</dbReference>
<evidence type="ECO:0000256" key="1">
    <source>
        <dbReference type="SAM" id="Coils"/>
    </source>
</evidence>
<protein>
    <recommendedName>
        <fullName evidence="5">DUF3102 domain-containing protein</fullName>
    </recommendedName>
</protein>
<name>A0AAP2K3A2_PRORE</name>
<evidence type="ECO:0000256" key="2">
    <source>
        <dbReference type="SAM" id="MobiDB-lite"/>
    </source>
</evidence>
<evidence type="ECO:0000313" key="3">
    <source>
        <dbReference type="EMBL" id="MBX6982868.1"/>
    </source>
</evidence>
<keyword evidence="1" id="KW-0175">Coiled coil</keyword>
<sequence length="324" mass="36387">MNNTQVDISELMDDSEVIGKRIPVSATPTTIAEKEADEAESRDLVNQLLGQVQMARSFAKFADVVSLTKLQHIKESKIYRALAGKKGFDLDGNEIADVGTWDGFCQALGLSRSKVDEDLTNLTAFGEDALKQLSAVGAGYRELRQYRKLPADQQQALIEVAKEGDKESLMELAEELIAKQVKEKEALKADLEISRQNVAEKKEQVSQLQETNEELNNKLKHRIYHETPDQTEAELRKETNLIAHEIETFVSVRLKEAFTALAIHADEHNLPQDDFMAGLLCQIDRRVLQLREKFSLESAPTGTDRPSWLEVDENTLLGQQPVTE</sequence>
<proteinExistence type="predicted"/>
<dbReference type="EMBL" id="SHDO01000036">
    <property type="protein sequence ID" value="MBX6982868.1"/>
    <property type="molecule type" value="Genomic_DNA"/>
</dbReference>
<dbReference type="AlphaFoldDB" id="A0AAP2K3A2"/>
<dbReference type="Proteomes" id="UP000824410">
    <property type="component" value="Unassembled WGS sequence"/>
</dbReference>
<evidence type="ECO:0000313" key="4">
    <source>
        <dbReference type="Proteomes" id="UP000824410"/>
    </source>
</evidence>
<feature type="region of interest" description="Disordered" evidence="2">
    <location>
        <begin position="298"/>
        <end position="324"/>
    </location>
</feature>
<comment type="caution">
    <text evidence="3">The sequence shown here is derived from an EMBL/GenBank/DDBJ whole genome shotgun (WGS) entry which is preliminary data.</text>
</comment>
<gene>
    <name evidence="3" type="ORF">EX242_21750</name>
</gene>
<reference evidence="3" key="1">
    <citation type="submission" date="2019-02" db="EMBL/GenBank/DDBJ databases">
        <title>Genomic characterization of isolates from hospital effluents in KZN, South Africa.</title>
        <authorList>
            <person name="Ntshobeni N."/>
            <person name="Allam M."/>
            <person name="Ismail A."/>
            <person name="Amoako D."/>
            <person name="Essack S."/>
            <person name="Chenia H."/>
        </authorList>
    </citation>
    <scope>NUCLEOTIDE SEQUENCE</scope>
    <source>
        <strain evidence="3">AFE97_S1</strain>
    </source>
</reference>